<proteinExistence type="predicted"/>
<evidence type="ECO:0000313" key="2">
    <source>
        <dbReference type="Proteomes" id="UP000098510"/>
    </source>
</evidence>
<dbReference type="Proteomes" id="UP000098510">
    <property type="component" value="Segment"/>
</dbReference>
<reference evidence="1 2" key="1">
    <citation type="journal article" date="1998" name="Virology">
        <title>The DNA sequence of the RK strain of human herpesvirus 7.</title>
        <authorList>
            <person name="Megaw A.G."/>
            <person name="Rapaport D."/>
            <person name="Avidor B."/>
            <person name="Frenkel N."/>
            <person name="Davison A.J."/>
        </authorList>
    </citation>
    <scope>NUCLEOTIDE SEQUENCE [LARGE SCALE GENOMIC DNA]</scope>
    <source>
        <strain evidence="1 2">RK</strain>
    </source>
</reference>
<dbReference type="KEGG" id="vg:3289543"/>
<keyword evidence="2" id="KW-1185">Reference proteome</keyword>
<dbReference type="RefSeq" id="YP_073825.1">
    <property type="nucleotide sequence ID" value="NC_001716.2"/>
</dbReference>
<organism evidence="1 2">
    <name type="scientific">Human herpesvirus 7 (strain RK)</name>
    <name type="common">HHV-7</name>
    <name type="synonym">Human T lymphotropic virus</name>
    <dbReference type="NCBI Taxonomy" id="262398"/>
    <lineage>
        <taxon>Viruses</taxon>
        <taxon>Duplodnaviria</taxon>
        <taxon>Heunggongvirae</taxon>
        <taxon>Peploviricota</taxon>
        <taxon>Herviviricetes</taxon>
        <taxon>Herpesvirales</taxon>
        <taxon>Orthoherpesviridae</taxon>
        <taxon>Betaherpesvirinae</taxon>
        <taxon>Roseolovirus</taxon>
        <taxon>Roseolovirus humanbeta7</taxon>
        <taxon>Human betaherpesvirus 7</taxon>
    </lineage>
</organism>
<dbReference type="InterPro" id="IPR058023">
    <property type="entry name" value="U91"/>
</dbReference>
<dbReference type="Pfam" id="PF25686">
    <property type="entry name" value="Betaherpes_U91"/>
    <property type="match status" value="1"/>
</dbReference>
<accession>O56302</accession>
<evidence type="ECO:0000313" key="1">
    <source>
        <dbReference type="EMBL" id="AAC40799.1"/>
    </source>
</evidence>
<name>O56302_HHV7R</name>
<sequence>MYTLEYEKRVSRPKLTYWIILAILFVFLIITGSVLIVIETLSIQRTTLNAQNDKTSTVVPELTSNSPDQTTVTNFSASSKPTLSSKQPGWIQALTTAFGILTLFSVMMIIITCNFWLTEKNDKTANPTEYYSEDILDYTNPSFTEIDEDSSKV</sequence>
<protein>
    <submittedName>
        <fullName evidence="1">U91</fullName>
    </submittedName>
</protein>
<dbReference type="DNASU" id="3289543"/>
<gene>
    <name evidence="1" type="primary">U91</name>
</gene>
<dbReference type="OrthoDB" id="36298at10239"/>
<dbReference type="EMBL" id="AF037218">
    <property type="protein sequence ID" value="AAC40799.1"/>
    <property type="molecule type" value="Genomic_DNA"/>
</dbReference>
<dbReference type="GeneID" id="3289543"/>
<organismHost>
    <name type="scientific">Homo sapiens</name>
    <name type="common">Human</name>
    <dbReference type="NCBI Taxonomy" id="9606"/>
</organismHost>